<reference evidence="2" key="1">
    <citation type="submission" date="2019-03" db="EMBL/GenBank/DDBJ databases">
        <title>Lake Tanganyika Metagenome-Assembled Genomes (MAGs).</title>
        <authorList>
            <person name="Tran P."/>
        </authorList>
    </citation>
    <scope>NUCLEOTIDE SEQUENCE</scope>
    <source>
        <strain evidence="2">K_DeepCast_65m_m2_066</strain>
    </source>
</reference>
<sequence length="350" mass="38470">MTKRRQQVWRVWVPTALLLWLLGGWGPRLLLAAPAAPEPTAAALPLTQHKDLGAVRLTVTAERQQLSLTDPLKLTLTLTAPPDLRVTLPEVPKALGPFTVLQHHTTGPLALAPQAQQWQREYSLTATAGGSLVIPPLTVQIQEGESRQELTTEPLSITVTALVPADADPSAPKDIAGPVALAQRGLPSWAWWSSGALALLGLLAAAWWWYRHRQRAVTVVLQQRPAHALALAALAHLQRQDLIGQERIEAFYLRLSSIVRRYVELRFGLRAPEQTTEEFLNAVLTTGGLIAAHQELLESFLQHCDLVKFARHQPRPADMEEAFDRAKNFVESTADMEVLVTVPASGEALL</sequence>
<evidence type="ECO:0000256" key="1">
    <source>
        <dbReference type="SAM" id="Phobius"/>
    </source>
</evidence>
<organism evidence="2 3">
    <name type="scientific">Tectimicrobiota bacterium</name>
    <dbReference type="NCBI Taxonomy" id="2528274"/>
    <lineage>
        <taxon>Bacteria</taxon>
        <taxon>Pseudomonadati</taxon>
        <taxon>Nitrospinota/Tectimicrobiota group</taxon>
        <taxon>Candidatus Tectimicrobiota</taxon>
    </lineage>
</organism>
<keyword evidence="1" id="KW-1133">Transmembrane helix</keyword>
<evidence type="ECO:0000313" key="2">
    <source>
        <dbReference type="EMBL" id="MBM3226626.1"/>
    </source>
</evidence>
<keyword evidence="1" id="KW-0812">Transmembrane</keyword>
<dbReference type="Proteomes" id="UP000712673">
    <property type="component" value="Unassembled WGS sequence"/>
</dbReference>
<gene>
    <name evidence="2" type="ORF">FJZ47_22915</name>
</gene>
<name>A0A937W4A3_UNCTE</name>
<feature type="transmembrane region" description="Helical" evidence="1">
    <location>
        <begin position="189"/>
        <end position="210"/>
    </location>
</feature>
<keyword evidence="1" id="KW-0472">Membrane</keyword>
<dbReference type="AlphaFoldDB" id="A0A937W4A3"/>
<protein>
    <submittedName>
        <fullName evidence="2">Protein BatD</fullName>
    </submittedName>
</protein>
<evidence type="ECO:0000313" key="3">
    <source>
        <dbReference type="Proteomes" id="UP000712673"/>
    </source>
</evidence>
<proteinExistence type="predicted"/>
<accession>A0A937W4A3</accession>
<comment type="caution">
    <text evidence="2">The sequence shown here is derived from an EMBL/GenBank/DDBJ whole genome shotgun (WGS) entry which is preliminary data.</text>
</comment>
<dbReference type="EMBL" id="VGLS01000982">
    <property type="protein sequence ID" value="MBM3226626.1"/>
    <property type="molecule type" value="Genomic_DNA"/>
</dbReference>
<dbReference type="InterPro" id="IPR025738">
    <property type="entry name" value="BatD"/>
</dbReference>
<dbReference type="Pfam" id="PF13584">
    <property type="entry name" value="BatD"/>
    <property type="match status" value="1"/>
</dbReference>